<dbReference type="SMART" id="SM00387">
    <property type="entry name" value="HATPase_c"/>
    <property type="match status" value="1"/>
</dbReference>
<feature type="transmembrane region" description="Helical" evidence="8">
    <location>
        <begin position="390"/>
        <end position="408"/>
    </location>
</feature>
<dbReference type="Gene3D" id="3.30.565.10">
    <property type="entry name" value="Histidine kinase-like ATPase, C-terminal domain"/>
    <property type="match status" value="1"/>
</dbReference>
<feature type="transmembrane region" description="Helical" evidence="8">
    <location>
        <begin position="150"/>
        <end position="169"/>
    </location>
</feature>
<feature type="transmembrane region" description="Helical" evidence="8">
    <location>
        <begin position="220"/>
        <end position="240"/>
    </location>
</feature>
<dbReference type="PROSITE" id="PS50109">
    <property type="entry name" value="HIS_KIN"/>
    <property type="match status" value="1"/>
</dbReference>
<feature type="transmembrane region" description="Helical" evidence="8">
    <location>
        <begin position="73"/>
        <end position="95"/>
    </location>
</feature>
<comment type="caution">
    <text evidence="11">The sequence shown here is derived from an EMBL/GenBank/DDBJ whole genome shotgun (WGS) entry which is preliminary data.</text>
</comment>
<feature type="transmembrane region" description="Helical" evidence="8">
    <location>
        <begin position="310"/>
        <end position="330"/>
    </location>
</feature>
<organism evidence="11 12">
    <name type="scientific">Roseomonas acroporae</name>
    <dbReference type="NCBI Taxonomy" id="2937791"/>
    <lineage>
        <taxon>Bacteria</taxon>
        <taxon>Pseudomonadati</taxon>
        <taxon>Pseudomonadota</taxon>
        <taxon>Alphaproteobacteria</taxon>
        <taxon>Acetobacterales</taxon>
        <taxon>Roseomonadaceae</taxon>
        <taxon>Roseomonas</taxon>
    </lineage>
</organism>
<dbReference type="InterPro" id="IPR004358">
    <property type="entry name" value="Sig_transdc_His_kin-like_C"/>
</dbReference>
<keyword evidence="3 7" id="KW-0597">Phosphoprotein</keyword>
<dbReference type="Proteomes" id="UP001139516">
    <property type="component" value="Unassembled WGS sequence"/>
</dbReference>
<dbReference type="SMART" id="SM00448">
    <property type="entry name" value="REC"/>
    <property type="match status" value="1"/>
</dbReference>
<evidence type="ECO:0000256" key="3">
    <source>
        <dbReference type="ARBA" id="ARBA00022553"/>
    </source>
</evidence>
<evidence type="ECO:0000313" key="11">
    <source>
        <dbReference type="EMBL" id="MCK8785023.1"/>
    </source>
</evidence>
<keyword evidence="12" id="KW-1185">Reference proteome</keyword>
<feature type="transmembrane region" description="Helical" evidence="8">
    <location>
        <begin position="261"/>
        <end position="290"/>
    </location>
</feature>
<dbReference type="InterPro" id="IPR003594">
    <property type="entry name" value="HATPase_dom"/>
</dbReference>
<feature type="transmembrane region" description="Helical" evidence="8">
    <location>
        <begin position="602"/>
        <end position="624"/>
    </location>
</feature>
<dbReference type="Gene3D" id="1.10.287.130">
    <property type="match status" value="1"/>
</dbReference>
<dbReference type="InterPro" id="IPR001789">
    <property type="entry name" value="Sig_transdc_resp-reg_receiver"/>
</dbReference>
<evidence type="ECO:0000256" key="6">
    <source>
        <dbReference type="ARBA" id="ARBA00023012"/>
    </source>
</evidence>
<dbReference type="SUPFAM" id="SSF47384">
    <property type="entry name" value="Homodimeric domain of signal transducing histidine kinase"/>
    <property type="match status" value="1"/>
</dbReference>
<dbReference type="InterPro" id="IPR036890">
    <property type="entry name" value="HATPase_C_sf"/>
</dbReference>
<dbReference type="PANTHER" id="PTHR43047:SF64">
    <property type="entry name" value="HISTIDINE KINASE CONTAINING CHEY-HOMOLOGOUS RECEIVER DOMAIN AND PAS DOMAIN-RELATED"/>
    <property type="match status" value="1"/>
</dbReference>
<dbReference type="Gene3D" id="1.10.4160.10">
    <property type="entry name" value="Hydantoin permease"/>
    <property type="match status" value="1"/>
</dbReference>
<name>A0A9X2BTV1_9PROT</name>
<keyword evidence="4" id="KW-0808">Transferase</keyword>
<dbReference type="InterPro" id="IPR011006">
    <property type="entry name" value="CheY-like_superfamily"/>
</dbReference>
<dbReference type="Pfam" id="PF02518">
    <property type="entry name" value="HATPase_c"/>
    <property type="match status" value="1"/>
</dbReference>
<dbReference type="InterPro" id="IPR005467">
    <property type="entry name" value="His_kinase_dom"/>
</dbReference>
<protein>
    <recommendedName>
        <fullName evidence="2">histidine kinase</fullName>
        <ecNumber evidence="2">2.7.13.3</ecNumber>
    </recommendedName>
</protein>
<dbReference type="GO" id="GO:0000155">
    <property type="term" value="F:phosphorelay sensor kinase activity"/>
    <property type="evidence" value="ECO:0007669"/>
    <property type="project" value="InterPro"/>
</dbReference>
<dbReference type="Pfam" id="PF00072">
    <property type="entry name" value="Response_reg"/>
    <property type="match status" value="1"/>
</dbReference>
<dbReference type="SMART" id="SM00388">
    <property type="entry name" value="HisKA"/>
    <property type="match status" value="1"/>
</dbReference>
<dbReference type="AlphaFoldDB" id="A0A9X2BTV1"/>
<dbReference type="SUPFAM" id="SSF55874">
    <property type="entry name" value="ATPase domain of HSP90 chaperone/DNA topoisomerase II/histidine kinase"/>
    <property type="match status" value="1"/>
</dbReference>
<sequence>MATRQRIVPVRRDYNRWVADETLEDYALRFTAVRARRWSPLRVANTALGSISFLALEAIGGTITMAYGVPSSIAAILMVSALIVLVSLPICYYAARDGVDIDLLTRGAGFGYIGSTITSLIYASFTFIFFGIEAVILAAMLHSFFGVPEWLGYILCAVAVVPLVTHGITFISRLQVWTQPVWLVLNLLPLAAVLAVHGGMLDGWLRFGGAGRAPEDGRPFDLLAFGAAASILFALVTQTCEQVDYIRFLPPRTRENRGTWWLALLAGGPGWIVFDILKLLAGSFLAYVLLRLGLSAWQAVQPAEMYRLGFALLVGSPVAALVLTAVFVTLSQIKINVTNAYAGSLAWSNFFSRLTHSHPGRVVWVVFNIAIALLLMELGVYRAIEGALVFYSNVAAAWVGALVADLVVNKPLGLSPPYIEFKRAHLYDINPVGVGSMLLAATASLLAAFGMLGEVAQALSTFLAFGIAFAAAPLIAWGTRGRYYLARKPRAAWGRAGSLQCVVCENAFEPPDMAYCPVYAGPICSLCCTLDSRCGDGCKPHARADRQLGTLMRALLPEAAMRALARPLGAWLAGFALFVATSLLVFLAIASRAGVPPELASAYWTVCLIQLVVGGVVLWLLVLARESHRVAREETQRQTSLLMSEIAAHRRTDAALQKAKEKAEAASQAKSRYVVGLSHELRSPLNAILGYAQLLEREDAGGGLSDRRREGLRTIRRSGEHLLALIEGLLDVSKIETGRIELYRDEVRLPEFLDQLVQMLRLQAEARHIGFRFERPERIPALVYTDERRLRQILLNLLSNAIKFTREGEVSLRLRWRSQVAEFEVTDTGPGIPEADQARIFEPFQRLAGTESTPGIGLGLTICKLLAEVMGGEITVTSRAGEGSRFRLRLMLSEATQAPRPAPPAQRVTGYSGERRSVIVADDDPSQRALMLDLLAPLGFTVLAVADGAECRRLAAEWQPDLFLIDLAMPGIPGWELARLLREDGSRAPIIVISANTRELKAPPDELYQGGRFHDDVLAKPVSLPVLLDKIALLLGLEWTGLEGTGGGALPPPAPPAVPPPLPAAPGTAPLRPDQLRDLRELAAIGYVGGLRARLDAIEAELPAARDCVARLRALLAEYRLEELSRLLEAPAPD</sequence>
<dbReference type="CDD" id="cd00156">
    <property type="entry name" value="REC"/>
    <property type="match status" value="1"/>
</dbReference>
<dbReference type="RefSeq" id="WP_248667148.1">
    <property type="nucleotide sequence ID" value="NZ_JALPRX010000047.1"/>
</dbReference>
<dbReference type="Gene3D" id="3.40.50.2300">
    <property type="match status" value="1"/>
</dbReference>
<evidence type="ECO:0000256" key="1">
    <source>
        <dbReference type="ARBA" id="ARBA00000085"/>
    </source>
</evidence>
<proteinExistence type="predicted"/>
<keyword evidence="11" id="KW-0547">Nucleotide-binding</keyword>
<feature type="transmembrane region" description="Helical" evidence="8">
    <location>
        <begin position="181"/>
        <end position="200"/>
    </location>
</feature>
<dbReference type="CDD" id="cd00082">
    <property type="entry name" value="HisKA"/>
    <property type="match status" value="1"/>
</dbReference>
<dbReference type="EC" id="2.7.13.3" evidence="2"/>
<feature type="transmembrane region" description="Helical" evidence="8">
    <location>
        <begin position="116"/>
        <end position="144"/>
    </location>
</feature>
<evidence type="ECO:0000313" key="12">
    <source>
        <dbReference type="Proteomes" id="UP001139516"/>
    </source>
</evidence>
<evidence type="ECO:0000256" key="8">
    <source>
        <dbReference type="SAM" id="Phobius"/>
    </source>
</evidence>
<evidence type="ECO:0000259" key="9">
    <source>
        <dbReference type="PROSITE" id="PS50109"/>
    </source>
</evidence>
<feature type="domain" description="Histidine kinase" evidence="9">
    <location>
        <begin position="676"/>
        <end position="894"/>
    </location>
</feature>
<dbReference type="GO" id="GO:0005524">
    <property type="term" value="F:ATP binding"/>
    <property type="evidence" value="ECO:0007669"/>
    <property type="project" value="UniProtKB-KW"/>
</dbReference>
<gene>
    <name evidence="11" type="ORF">M0638_11575</name>
</gene>
<keyword evidence="8" id="KW-0812">Transmembrane</keyword>
<comment type="catalytic activity">
    <reaction evidence="1">
        <text>ATP + protein L-histidine = ADP + protein N-phospho-L-histidine.</text>
        <dbReference type="EC" id="2.7.13.3"/>
    </reaction>
</comment>
<keyword evidence="5" id="KW-0418">Kinase</keyword>
<dbReference type="EMBL" id="JALPRX010000047">
    <property type="protein sequence ID" value="MCK8785023.1"/>
    <property type="molecule type" value="Genomic_DNA"/>
</dbReference>
<feature type="transmembrane region" description="Helical" evidence="8">
    <location>
        <begin position="362"/>
        <end position="384"/>
    </location>
</feature>
<keyword evidence="11" id="KW-0067">ATP-binding</keyword>
<evidence type="ECO:0000259" key="10">
    <source>
        <dbReference type="PROSITE" id="PS50110"/>
    </source>
</evidence>
<dbReference type="PRINTS" id="PR00344">
    <property type="entry name" value="BCTRLSENSOR"/>
</dbReference>
<evidence type="ECO:0000256" key="2">
    <source>
        <dbReference type="ARBA" id="ARBA00012438"/>
    </source>
</evidence>
<dbReference type="SUPFAM" id="SSF52172">
    <property type="entry name" value="CheY-like"/>
    <property type="match status" value="1"/>
</dbReference>
<keyword evidence="6" id="KW-0902">Two-component regulatory system</keyword>
<dbReference type="InterPro" id="IPR003661">
    <property type="entry name" value="HisK_dim/P_dom"/>
</dbReference>
<evidence type="ECO:0000256" key="7">
    <source>
        <dbReference type="PROSITE-ProRule" id="PRU00169"/>
    </source>
</evidence>
<feature type="transmembrane region" description="Helical" evidence="8">
    <location>
        <begin position="43"/>
        <end position="67"/>
    </location>
</feature>
<feature type="modified residue" description="4-aspartylphosphate" evidence="7">
    <location>
        <position position="966"/>
    </location>
</feature>
<dbReference type="InterPro" id="IPR036097">
    <property type="entry name" value="HisK_dim/P_sf"/>
</dbReference>
<dbReference type="PROSITE" id="PS50110">
    <property type="entry name" value="RESPONSE_REGULATORY"/>
    <property type="match status" value="1"/>
</dbReference>
<keyword evidence="8" id="KW-0472">Membrane</keyword>
<keyword evidence="8" id="KW-1133">Transmembrane helix</keyword>
<feature type="transmembrane region" description="Helical" evidence="8">
    <location>
        <begin position="568"/>
        <end position="590"/>
    </location>
</feature>
<accession>A0A9X2BTV1</accession>
<dbReference type="FunFam" id="3.30.565.10:FF:000010">
    <property type="entry name" value="Sensor histidine kinase RcsC"/>
    <property type="match status" value="1"/>
</dbReference>
<dbReference type="CDD" id="cd16922">
    <property type="entry name" value="HATPase_EvgS-ArcB-TorS-like"/>
    <property type="match status" value="1"/>
</dbReference>
<feature type="transmembrane region" description="Helical" evidence="8">
    <location>
        <begin position="429"/>
        <end position="452"/>
    </location>
</feature>
<evidence type="ECO:0000256" key="4">
    <source>
        <dbReference type="ARBA" id="ARBA00022679"/>
    </source>
</evidence>
<dbReference type="Pfam" id="PF00512">
    <property type="entry name" value="HisKA"/>
    <property type="match status" value="1"/>
</dbReference>
<reference evidence="11" key="1">
    <citation type="submission" date="2022-04" db="EMBL/GenBank/DDBJ databases">
        <title>Roseomonas acroporae sp. nov., isolated from coral Acropora digitifera.</title>
        <authorList>
            <person name="Sun H."/>
        </authorList>
    </citation>
    <scope>NUCLEOTIDE SEQUENCE</scope>
    <source>
        <strain evidence="11">NAR14</strain>
    </source>
</reference>
<dbReference type="PANTHER" id="PTHR43047">
    <property type="entry name" value="TWO-COMPONENT HISTIDINE PROTEIN KINASE"/>
    <property type="match status" value="1"/>
</dbReference>
<evidence type="ECO:0000256" key="5">
    <source>
        <dbReference type="ARBA" id="ARBA00022777"/>
    </source>
</evidence>
<feature type="domain" description="Response regulatory" evidence="10">
    <location>
        <begin position="917"/>
        <end position="1035"/>
    </location>
</feature>
<feature type="transmembrane region" description="Helical" evidence="8">
    <location>
        <begin position="458"/>
        <end position="478"/>
    </location>
</feature>